<keyword evidence="3" id="KW-0328">Glycosyltransferase</keyword>
<proteinExistence type="inferred from homology"/>
<keyword evidence="8" id="KW-1185">Reference proteome</keyword>
<dbReference type="Gene3D" id="3.90.550.10">
    <property type="entry name" value="Spore Coat Polysaccharide Biosynthesis Protein SpsA, Chain A"/>
    <property type="match status" value="1"/>
</dbReference>
<evidence type="ECO:0000313" key="7">
    <source>
        <dbReference type="EMBL" id="GAA5502237.1"/>
    </source>
</evidence>
<evidence type="ECO:0000313" key="8">
    <source>
        <dbReference type="Proteomes" id="UP001458946"/>
    </source>
</evidence>
<evidence type="ECO:0000256" key="5">
    <source>
        <dbReference type="ARBA" id="ARBA00022842"/>
    </source>
</evidence>
<feature type="domain" description="Glycosyltransferase 2-like" evidence="6">
    <location>
        <begin position="22"/>
        <end position="141"/>
    </location>
</feature>
<dbReference type="InterPro" id="IPR001173">
    <property type="entry name" value="Glyco_trans_2-like"/>
</dbReference>
<dbReference type="Pfam" id="PF00535">
    <property type="entry name" value="Glycos_transf_2"/>
    <property type="match status" value="1"/>
</dbReference>
<reference evidence="7 8" key="1">
    <citation type="submission" date="2024-02" db="EMBL/GenBank/DDBJ databases">
        <title>Deinococcus xinjiangensis NBRC 107630.</title>
        <authorList>
            <person name="Ichikawa N."/>
            <person name="Katano-Makiyama Y."/>
            <person name="Hidaka K."/>
        </authorList>
    </citation>
    <scope>NUCLEOTIDE SEQUENCE [LARGE SCALE GENOMIC DNA]</scope>
    <source>
        <strain evidence="7 8">NBRC 107630</strain>
    </source>
</reference>
<comment type="cofactor">
    <cofactor evidence="1">
        <name>Mg(2+)</name>
        <dbReference type="ChEBI" id="CHEBI:18420"/>
    </cofactor>
</comment>
<gene>
    <name evidence="7" type="ORF">Dxin01_01980</name>
</gene>
<dbReference type="EMBL" id="BAABRN010000020">
    <property type="protein sequence ID" value="GAA5502237.1"/>
    <property type="molecule type" value="Genomic_DNA"/>
</dbReference>
<dbReference type="SUPFAM" id="SSF53448">
    <property type="entry name" value="Nucleotide-diphospho-sugar transferases"/>
    <property type="match status" value="1"/>
</dbReference>
<comment type="similarity">
    <text evidence="2">Belongs to the glycosyltransferase 2 family.</text>
</comment>
<dbReference type="Proteomes" id="UP001458946">
    <property type="component" value="Unassembled WGS sequence"/>
</dbReference>
<dbReference type="PANTHER" id="PTHR48090">
    <property type="entry name" value="UNDECAPRENYL-PHOSPHATE 4-DEOXY-4-FORMAMIDO-L-ARABINOSE TRANSFERASE-RELATED"/>
    <property type="match status" value="1"/>
</dbReference>
<evidence type="ECO:0000259" key="6">
    <source>
        <dbReference type="Pfam" id="PF00535"/>
    </source>
</evidence>
<dbReference type="CDD" id="cd04179">
    <property type="entry name" value="DPM_DPG-synthase_like"/>
    <property type="match status" value="1"/>
</dbReference>
<accession>A0ABP9VEU2</accession>
<evidence type="ECO:0000256" key="3">
    <source>
        <dbReference type="ARBA" id="ARBA00022676"/>
    </source>
</evidence>
<sequence>MRPASHTSDSAQPRAPQPSVAVVIPAFNEEDTVAEVVQVALTLTGDVVVASDGSADNTVGAAQKAGAKVVDLQPNGGKGPALKAALEATEADYVVMLDADLTGLTKAHLEKLLLPVLRGELDMSIGVFEGGGFVTDWGNKLTPHLSGQRACRRDWLLGVPQLGEERWPEPAITQHLKDTGARWDYVELPQVAQVVKEKKRGFWKGAKARTKMYFDLLTYGARKKRG</sequence>
<comment type="caution">
    <text evidence="7">The sequence shown here is derived from an EMBL/GenBank/DDBJ whole genome shotgun (WGS) entry which is preliminary data.</text>
</comment>
<dbReference type="InterPro" id="IPR029044">
    <property type="entry name" value="Nucleotide-diphossugar_trans"/>
</dbReference>
<organism evidence="7 8">
    <name type="scientific">Deinococcus xinjiangensis</name>
    <dbReference type="NCBI Taxonomy" id="457454"/>
    <lineage>
        <taxon>Bacteria</taxon>
        <taxon>Thermotogati</taxon>
        <taxon>Deinococcota</taxon>
        <taxon>Deinococci</taxon>
        <taxon>Deinococcales</taxon>
        <taxon>Deinococcaceae</taxon>
        <taxon>Deinococcus</taxon>
    </lineage>
</organism>
<dbReference type="InterPro" id="IPR050256">
    <property type="entry name" value="Glycosyltransferase_2"/>
</dbReference>
<keyword evidence="5" id="KW-0460">Magnesium</keyword>
<keyword evidence="4" id="KW-0808">Transferase</keyword>
<evidence type="ECO:0000256" key="1">
    <source>
        <dbReference type="ARBA" id="ARBA00001946"/>
    </source>
</evidence>
<evidence type="ECO:0000256" key="4">
    <source>
        <dbReference type="ARBA" id="ARBA00022679"/>
    </source>
</evidence>
<protein>
    <recommendedName>
        <fullName evidence="6">Glycosyltransferase 2-like domain-containing protein</fullName>
    </recommendedName>
</protein>
<dbReference type="RefSeq" id="WP_353542210.1">
    <property type="nucleotide sequence ID" value="NZ_BAABRN010000020.1"/>
</dbReference>
<evidence type="ECO:0000256" key="2">
    <source>
        <dbReference type="ARBA" id="ARBA00006739"/>
    </source>
</evidence>
<name>A0ABP9VEU2_9DEIO</name>
<dbReference type="PANTHER" id="PTHR48090:SF10">
    <property type="entry name" value="GLUCOSYL-3-PHOSPHOGLYCERATE SYNTHASE"/>
    <property type="match status" value="1"/>
</dbReference>